<gene>
    <name evidence="2" type="ORF">PFISCL1PPCAC_11890</name>
</gene>
<name>A0AAV5VRF3_9BILA</name>
<evidence type="ECO:0000256" key="1">
    <source>
        <dbReference type="SAM" id="Phobius"/>
    </source>
</evidence>
<dbReference type="AlphaFoldDB" id="A0AAV5VRF3"/>
<feature type="transmembrane region" description="Helical" evidence="1">
    <location>
        <begin position="63"/>
        <end position="86"/>
    </location>
</feature>
<protein>
    <submittedName>
        <fullName evidence="2">Uncharacterized protein</fullName>
    </submittedName>
</protein>
<keyword evidence="1" id="KW-1133">Transmembrane helix</keyword>
<keyword evidence="3" id="KW-1185">Reference proteome</keyword>
<feature type="non-terminal residue" evidence="2">
    <location>
        <position position="97"/>
    </location>
</feature>
<keyword evidence="1" id="KW-0812">Transmembrane</keyword>
<keyword evidence="1" id="KW-0472">Membrane</keyword>
<comment type="caution">
    <text evidence="2">The sequence shown here is derived from an EMBL/GenBank/DDBJ whole genome shotgun (WGS) entry which is preliminary data.</text>
</comment>
<evidence type="ECO:0000313" key="3">
    <source>
        <dbReference type="Proteomes" id="UP001432322"/>
    </source>
</evidence>
<feature type="transmembrane region" description="Helical" evidence="1">
    <location>
        <begin position="12"/>
        <end position="33"/>
    </location>
</feature>
<accession>A0AAV5VRF3</accession>
<reference evidence="2" key="1">
    <citation type="submission" date="2023-10" db="EMBL/GenBank/DDBJ databases">
        <title>Genome assembly of Pristionchus species.</title>
        <authorList>
            <person name="Yoshida K."/>
            <person name="Sommer R.J."/>
        </authorList>
    </citation>
    <scope>NUCLEOTIDE SEQUENCE</scope>
    <source>
        <strain evidence="2">RS5133</strain>
    </source>
</reference>
<dbReference type="Proteomes" id="UP001432322">
    <property type="component" value="Unassembled WGS sequence"/>
</dbReference>
<organism evidence="2 3">
    <name type="scientific">Pristionchus fissidentatus</name>
    <dbReference type="NCBI Taxonomy" id="1538716"/>
    <lineage>
        <taxon>Eukaryota</taxon>
        <taxon>Metazoa</taxon>
        <taxon>Ecdysozoa</taxon>
        <taxon>Nematoda</taxon>
        <taxon>Chromadorea</taxon>
        <taxon>Rhabditida</taxon>
        <taxon>Rhabditina</taxon>
        <taxon>Diplogasteromorpha</taxon>
        <taxon>Diplogasteroidea</taxon>
        <taxon>Neodiplogasteridae</taxon>
        <taxon>Pristionchus</taxon>
    </lineage>
</organism>
<dbReference type="EMBL" id="BTSY01000003">
    <property type="protein sequence ID" value="GMT20592.1"/>
    <property type="molecule type" value="Genomic_DNA"/>
</dbReference>
<proteinExistence type="predicted"/>
<evidence type="ECO:0000313" key="2">
    <source>
        <dbReference type="EMBL" id="GMT20592.1"/>
    </source>
</evidence>
<feature type="non-terminal residue" evidence="2">
    <location>
        <position position="1"/>
    </location>
</feature>
<sequence length="97" mass="11217">KENGLYTVHINIFQAFTVFVAVYYFVVSLTALFDHDSGNAEMIKNGIRDDIWRHKITLTEDQALIVVAVFMAIISFFAILCSLWSLSTFWDCYKQLK</sequence>